<gene>
    <name evidence="6" type="ORF">Ga0074812_101350</name>
</gene>
<dbReference type="GO" id="GO:0005886">
    <property type="term" value="C:plasma membrane"/>
    <property type="evidence" value="ECO:0007669"/>
    <property type="project" value="TreeGrafter"/>
</dbReference>
<dbReference type="InterPro" id="IPR003593">
    <property type="entry name" value="AAA+_ATPase"/>
</dbReference>
<dbReference type="Pfam" id="PF00005">
    <property type="entry name" value="ABC_tran"/>
    <property type="match status" value="1"/>
</dbReference>
<evidence type="ECO:0000256" key="4">
    <source>
        <dbReference type="SAM" id="MobiDB-lite"/>
    </source>
</evidence>
<feature type="region of interest" description="Disordered" evidence="4">
    <location>
        <begin position="245"/>
        <end position="264"/>
    </location>
</feature>
<dbReference type="GO" id="GO:0022857">
    <property type="term" value="F:transmembrane transporter activity"/>
    <property type="evidence" value="ECO:0007669"/>
    <property type="project" value="TreeGrafter"/>
</dbReference>
<dbReference type="GO" id="GO:0005524">
    <property type="term" value="F:ATP binding"/>
    <property type="evidence" value="ECO:0007669"/>
    <property type="project" value="UniProtKB-KW"/>
</dbReference>
<dbReference type="AlphaFoldDB" id="A0A0S4QGL1"/>
<dbReference type="PROSITE" id="PS00211">
    <property type="entry name" value="ABC_TRANSPORTER_1"/>
    <property type="match status" value="1"/>
</dbReference>
<protein>
    <submittedName>
        <fullName evidence="6">Putative ABC transport system ATP-binding protein</fullName>
    </submittedName>
</protein>
<feature type="compositionally biased region" description="Basic and acidic residues" evidence="4">
    <location>
        <begin position="7"/>
        <end position="21"/>
    </location>
</feature>
<reference evidence="7" key="1">
    <citation type="submission" date="2015-11" db="EMBL/GenBank/DDBJ databases">
        <authorList>
            <person name="Varghese N."/>
        </authorList>
    </citation>
    <scope>NUCLEOTIDE SEQUENCE [LARGE SCALE GENOMIC DNA]</scope>
    <source>
        <strain evidence="7">DSM 45899</strain>
    </source>
</reference>
<dbReference type="EMBL" id="FAOZ01000001">
    <property type="protein sequence ID" value="CUU53852.1"/>
    <property type="molecule type" value="Genomic_DNA"/>
</dbReference>
<dbReference type="InterPro" id="IPR017911">
    <property type="entry name" value="MacB-like_ATP-bd"/>
</dbReference>
<evidence type="ECO:0000256" key="1">
    <source>
        <dbReference type="ARBA" id="ARBA00022448"/>
    </source>
</evidence>
<feature type="region of interest" description="Disordered" evidence="4">
    <location>
        <begin position="1"/>
        <end position="26"/>
    </location>
</feature>
<name>A0A0S4QGL1_9ACTN</name>
<evidence type="ECO:0000259" key="5">
    <source>
        <dbReference type="PROSITE" id="PS50893"/>
    </source>
</evidence>
<dbReference type="PANTHER" id="PTHR24220">
    <property type="entry name" value="IMPORT ATP-BINDING PROTEIN"/>
    <property type="match status" value="1"/>
</dbReference>
<proteinExistence type="predicted"/>
<keyword evidence="1" id="KW-0813">Transport</keyword>
<evidence type="ECO:0000313" key="7">
    <source>
        <dbReference type="Proteomes" id="UP000198802"/>
    </source>
</evidence>
<evidence type="ECO:0000313" key="6">
    <source>
        <dbReference type="EMBL" id="CUU53852.1"/>
    </source>
</evidence>
<accession>A0A0S4QGL1</accession>
<dbReference type="Gene3D" id="3.40.50.300">
    <property type="entry name" value="P-loop containing nucleotide triphosphate hydrolases"/>
    <property type="match status" value="1"/>
</dbReference>
<keyword evidence="7" id="KW-1185">Reference proteome</keyword>
<dbReference type="InterPro" id="IPR003439">
    <property type="entry name" value="ABC_transporter-like_ATP-bd"/>
</dbReference>
<dbReference type="CDD" id="cd03255">
    <property type="entry name" value="ABC_MJ0796_LolCDE_FtsE"/>
    <property type="match status" value="1"/>
</dbReference>
<evidence type="ECO:0000256" key="2">
    <source>
        <dbReference type="ARBA" id="ARBA00022741"/>
    </source>
</evidence>
<dbReference type="InterPro" id="IPR027417">
    <property type="entry name" value="P-loop_NTPase"/>
</dbReference>
<evidence type="ECO:0000256" key="3">
    <source>
        <dbReference type="ARBA" id="ARBA00022840"/>
    </source>
</evidence>
<organism evidence="6 7">
    <name type="scientific">Parafrankia irregularis</name>
    <dbReference type="NCBI Taxonomy" id="795642"/>
    <lineage>
        <taxon>Bacteria</taxon>
        <taxon>Bacillati</taxon>
        <taxon>Actinomycetota</taxon>
        <taxon>Actinomycetes</taxon>
        <taxon>Frankiales</taxon>
        <taxon>Frankiaceae</taxon>
        <taxon>Parafrankia</taxon>
    </lineage>
</organism>
<feature type="domain" description="ABC transporter" evidence="5">
    <location>
        <begin position="32"/>
        <end position="263"/>
    </location>
</feature>
<dbReference type="GO" id="GO:0016887">
    <property type="term" value="F:ATP hydrolysis activity"/>
    <property type="evidence" value="ECO:0007669"/>
    <property type="project" value="InterPro"/>
</dbReference>
<dbReference type="InterPro" id="IPR017871">
    <property type="entry name" value="ABC_transporter-like_CS"/>
</dbReference>
<sequence>MRWNGGDADHPDSVDSADHADIPGSGTSGARLALDGVGRRYGAGESAVTALSGVSLRVEGAAFIVILGPSGCGKTTLLNLVGALDTPTCGTVTLDGADLAGASRRRRREVRRRTVSFVFQSFNLFPALTAGENVRFGADAAGRGQARETTERLLAEVGLGHRADHFPHQLSGGEQQRVAIARALATGNPILLADEPTGELDFGTGVQILALLRAQADAGRTVLVVTHNREIARVADRVVELSSGHVVADGPPPDGSIPVSDLRW</sequence>
<keyword evidence="3 6" id="KW-0067">ATP-binding</keyword>
<dbReference type="Proteomes" id="UP000198802">
    <property type="component" value="Unassembled WGS sequence"/>
</dbReference>
<dbReference type="PROSITE" id="PS50893">
    <property type="entry name" value="ABC_TRANSPORTER_2"/>
    <property type="match status" value="1"/>
</dbReference>
<dbReference type="InterPro" id="IPR015854">
    <property type="entry name" value="ABC_transpr_LolD-like"/>
</dbReference>
<dbReference type="SMART" id="SM00382">
    <property type="entry name" value="AAA"/>
    <property type="match status" value="1"/>
</dbReference>
<keyword evidence="2" id="KW-0547">Nucleotide-binding</keyword>
<dbReference type="SUPFAM" id="SSF52540">
    <property type="entry name" value="P-loop containing nucleoside triphosphate hydrolases"/>
    <property type="match status" value="1"/>
</dbReference>